<dbReference type="EMBL" id="ML208277">
    <property type="protein sequence ID" value="TFK73219.1"/>
    <property type="molecule type" value="Genomic_DNA"/>
</dbReference>
<name>A0ACD3B6B5_9AGAR</name>
<accession>A0ACD3B6B5</accession>
<evidence type="ECO:0000313" key="2">
    <source>
        <dbReference type="Proteomes" id="UP000308600"/>
    </source>
</evidence>
<keyword evidence="2" id="KW-1185">Reference proteome</keyword>
<dbReference type="Proteomes" id="UP000308600">
    <property type="component" value="Unassembled WGS sequence"/>
</dbReference>
<protein>
    <submittedName>
        <fullName evidence="1">Alpha/beta-hydrolase</fullName>
    </submittedName>
</protein>
<sequence>MPTATIDEQGSQIYFIDTGPVNGSNNYTTLFMYHGTAFNGATFKKLIPLAPKSNVRLVLVNRRNYLGSTPCSPGDIENIIAGRKAVLEQMALDVAGLLNWFVNHNDIPRISEDGKFGGICILGWSMGIATVLSFFGQPGVVGDSTYTRLAPYIRKLVIYDSPAHALGFDFPPGAYYPFEDGPPEDPKAFAYWADTHYTHPGDVDANDISALDIQSKRGVRSHTDTLSEADWESIVQPESAKNDIGIALFGDMMKLLREQTHRVLFDEQNAKSVIPGLHVVHYVCLATLWSSLYALMQVRSTREGLIEDGKLLRPYEVVKLPDESHFAHWEAPEKFFSALVQAL</sequence>
<gene>
    <name evidence="1" type="ORF">BDN72DRAFT_212063</name>
</gene>
<proteinExistence type="predicted"/>
<reference evidence="1 2" key="1">
    <citation type="journal article" date="2019" name="Nat. Ecol. Evol.">
        <title>Megaphylogeny resolves global patterns of mushroom evolution.</title>
        <authorList>
            <person name="Varga T."/>
            <person name="Krizsan K."/>
            <person name="Foldi C."/>
            <person name="Dima B."/>
            <person name="Sanchez-Garcia M."/>
            <person name="Sanchez-Ramirez S."/>
            <person name="Szollosi G.J."/>
            <person name="Szarkandi J.G."/>
            <person name="Papp V."/>
            <person name="Albert L."/>
            <person name="Andreopoulos W."/>
            <person name="Angelini C."/>
            <person name="Antonin V."/>
            <person name="Barry K.W."/>
            <person name="Bougher N.L."/>
            <person name="Buchanan P."/>
            <person name="Buyck B."/>
            <person name="Bense V."/>
            <person name="Catcheside P."/>
            <person name="Chovatia M."/>
            <person name="Cooper J."/>
            <person name="Damon W."/>
            <person name="Desjardin D."/>
            <person name="Finy P."/>
            <person name="Geml J."/>
            <person name="Haridas S."/>
            <person name="Hughes K."/>
            <person name="Justo A."/>
            <person name="Karasinski D."/>
            <person name="Kautmanova I."/>
            <person name="Kiss B."/>
            <person name="Kocsube S."/>
            <person name="Kotiranta H."/>
            <person name="LaButti K.M."/>
            <person name="Lechner B.E."/>
            <person name="Liimatainen K."/>
            <person name="Lipzen A."/>
            <person name="Lukacs Z."/>
            <person name="Mihaltcheva S."/>
            <person name="Morgado L.N."/>
            <person name="Niskanen T."/>
            <person name="Noordeloos M.E."/>
            <person name="Ohm R.A."/>
            <person name="Ortiz-Santana B."/>
            <person name="Ovrebo C."/>
            <person name="Racz N."/>
            <person name="Riley R."/>
            <person name="Savchenko A."/>
            <person name="Shiryaev A."/>
            <person name="Soop K."/>
            <person name="Spirin V."/>
            <person name="Szebenyi C."/>
            <person name="Tomsovsky M."/>
            <person name="Tulloss R.E."/>
            <person name="Uehling J."/>
            <person name="Grigoriev I.V."/>
            <person name="Vagvolgyi C."/>
            <person name="Papp T."/>
            <person name="Martin F.M."/>
            <person name="Miettinen O."/>
            <person name="Hibbett D.S."/>
            <person name="Nagy L.G."/>
        </authorList>
    </citation>
    <scope>NUCLEOTIDE SEQUENCE [LARGE SCALE GENOMIC DNA]</scope>
    <source>
        <strain evidence="1 2">NL-1719</strain>
    </source>
</reference>
<organism evidence="1 2">
    <name type="scientific">Pluteus cervinus</name>
    <dbReference type="NCBI Taxonomy" id="181527"/>
    <lineage>
        <taxon>Eukaryota</taxon>
        <taxon>Fungi</taxon>
        <taxon>Dikarya</taxon>
        <taxon>Basidiomycota</taxon>
        <taxon>Agaricomycotina</taxon>
        <taxon>Agaricomycetes</taxon>
        <taxon>Agaricomycetidae</taxon>
        <taxon>Agaricales</taxon>
        <taxon>Pluteineae</taxon>
        <taxon>Pluteaceae</taxon>
        <taxon>Pluteus</taxon>
    </lineage>
</organism>
<evidence type="ECO:0000313" key="1">
    <source>
        <dbReference type="EMBL" id="TFK73219.1"/>
    </source>
</evidence>